<evidence type="ECO:0000313" key="2">
    <source>
        <dbReference type="Proteomes" id="UP000249239"/>
    </source>
</evidence>
<protein>
    <submittedName>
        <fullName evidence="1">Uncharacterized protein</fullName>
    </submittedName>
</protein>
<dbReference type="OrthoDB" id="770653at2"/>
<dbReference type="Proteomes" id="UP000249239">
    <property type="component" value="Unassembled WGS sequence"/>
</dbReference>
<gene>
    <name evidence="1" type="ORF">LX69_01143</name>
</gene>
<dbReference type="RefSeq" id="WP_111444847.1">
    <property type="nucleotide sequence ID" value="NZ_QKZK01000007.1"/>
</dbReference>
<proteinExistence type="predicted"/>
<reference evidence="1 2" key="1">
    <citation type="submission" date="2018-06" db="EMBL/GenBank/DDBJ databases">
        <title>Genomic Encyclopedia of Archaeal and Bacterial Type Strains, Phase II (KMG-II): from individual species to whole genera.</title>
        <authorList>
            <person name="Goeker M."/>
        </authorList>
    </citation>
    <scope>NUCLEOTIDE SEQUENCE [LARGE SCALE GENOMIC DNA]</scope>
    <source>
        <strain evidence="1 2">DSM 6779</strain>
    </source>
</reference>
<organism evidence="1 2">
    <name type="scientific">Breznakibacter xylanolyticus</name>
    <dbReference type="NCBI Taxonomy" id="990"/>
    <lineage>
        <taxon>Bacteria</taxon>
        <taxon>Pseudomonadati</taxon>
        <taxon>Bacteroidota</taxon>
        <taxon>Bacteroidia</taxon>
        <taxon>Marinilabiliales</taxon>
        <taxon>Marinilabiliaceae</taxon>
        <taxon>Breznakibacter</taxon>
    </lineage>
</organism>
<dbReference type="EMBL" id="QKZK01000007">
    <property type="protein sequence ID" value="PZX18106.1"/>
    <property type="molecule type" value="Genomic_DNA"/>
</dbReference>
<sequence length="164" mass="17962">MGIRGSFRYSDIEKALKSDLIAIEANIIRIMKRCGNEFVTDAKNGLNISSSAFPKGDYKDQTANLRSSIGYVIMRDNEVIEQNIDGTGQGMSAGLAALRARQSGTGYRLIGVAGMEYASALESKGYNVISSQKETTLINLSDRLKKFSKQLGKKGMNIDFDTNF</sequence>
<keyword evidence="2" id="KW-1185">Reference proteome</keyword>
<accession>A0A2W7NXV6</accession>
<comment type="caution">
    <text evidence="1">The sequence shown here is derived from an EMBL/GenBank/DDBJ whole genome shotgun (WGS) entry which is preliminary data.</text>
</comment>
<evidence type="ECO:0000313" key="1">
    <source>
        <dbReference type="EMBL" id="PZX18106.1"/>
    </source>
</evidence>
<name>A0A2W7NXV6_9BACT</name>
<dbReference type="AlphaFoldDB" id="A0A2W7NXV6"/>